<dbReference type="EMBL" id="CP002345">
    <property type="protein sequence ID" value="ADQ79717.1"/>
    <property type="molecule type" value="Genomic_DNA"/>
</dbReference>
<dbReference type="KEGG" id="ppn:Palpr_1572"/>
<dbReference type="HOGENOM" id="CLU_173809_2_0_10"/>
<dbReference type="eggNOG" id="ENOG5032Q6F">
    <property type="taxonomic scope" value="Bacteria"/>
</dbReference>
<evidence type="ECO:0008006" key="3">
    <source>
        <dbReference type="Google" id="ProtNLM"/>
    </source>
</evidence>
<reference key="1">
    <citation type="submission" date="2010-11" db="EMBL/GenBank/DDBJ databases">
        <title>The complete genome of Paludibacter propionicigenes DSM 17365.</title>
        <authorList>
            <consortium name="US DOE Joint Genome Institute (JGI-PGF)"/>
            <person name="Lucas S."/>
            <person name="Copeland A."/>
            <person name="Lapidus A."/>
            <person name="Bruce D."/>
            <person name="Goodwin L."/>
            <person name="Pitluck S."/>
            <person name="Kyrpides N."/>
            <person name="Mavromatis K."/>
            <person name="Ivanova N."/>
            <person name="Munk A.C."/>
            <person name="Brettin T."/>
            <person name="Detter J.C."/>
            <person name="Han C."/>
            <person name="Tapia R."/>
            <person name="Land M."/>
            <person name="Hauser L."/>
            <person name="Markowitz V."/>
            <person name="Cheng J.-F."/>
            <person name="Hugenholtz P."/>
            <person name="Woyke T."/>
            <person name="Wu D."/>
            <person name="Gronow S."/>
            <person name="Wellnitz S."/>
            <person name="Brambilla E."/>
            <person name="Klenk H.-P."/>
            <person name="Eisen J.A."/>
        </authorList>
    </citation>
    <scope>NUCLEOTIDE SEQUENCE</scope>
    <source>
        <strain>WB4</strain>
    </source>
</reference>
<dbReference type="RefSeq" id="WP_013445086.1">
    <property type="nucleotide sequence ID" value="NC_014734.1"/>
</dbReference>
<dbReference type="STRING" id="694427.Palpr_1572"/>
<keyword evidence="2" id="KW-1185">Reference proteome</keyword>
<reference evidence="1 2" key="2">
    <citation type="journal article" date="2011" name="Stand. Genomic Sci.">
        <title>Complete genome sequence of Paludibacter propionicigenes type strain (WB4).</title>
        <authorList>
            <person name="Gronow S."/>
            <person name="Munk C."/>
            <person name="Lapidus A."/>
            <person name="Nolan M."/>
            <person name="Lucas S."/>
            <person name="Hammon N."/>
            <person name="Deshpande S."/>
            <person name="Cheng J.F."/>
            <person name="Tapia R."/>
            <person name="Han C."/>
            <person name="Goodwin L."/>
            <person name="Pitluck S."/>
            <person name="Liolios K."/>
            <person name="Ivanova N."/>
            <person name="Mavromatis K."/>
            <person name="Mikhailova N."/>
            <person name="Pati A."/>
            <person name="Chen A."/>
            <person name="Palaniappan K."/>
            <person name="Land M."/>
            <person name="Hauser L."/>
            <person name="Chang Y.J."/>
            <person name="Jeffries C.D."/>
            <person name="Brambilla E."/>
            <person name="Rohde M."/>
            <person name="Goker M."/>
            <person name="Detter J.C."/>
            <person name="Woyke T."/>
            <person name="Bristow J."/>
            <person name="Eisen J.A."/>
            <person name="Markowitz V."/>
            <person name="Hugenholtz P."/>
            <person name="Kyrpides N.C."/>
            <person name="Klenk H.P."/>
        </authorList>
    </citation>
    <scope>NUCLEOTIDE SEQUENCE [LARGE SCALE GENOMIC DNA]</scope>
    <source>
        <strain evidence="2">DSM 17365 / JCM 13257 / WB4</strain>
    </source>
</reference>
<sequence length="70" mass="7915">MKKILYSLAVMVLFVTTFNFTIVNKRVNNVSCLALQNIEALSYAESVGQHCFYDGSIDCPISNDKVKFVY</sequence>
<protein>
    <recommendedName>
        <fullName evidence="3">NVEALA family protein</fullName>
    </recommendedName>
</protein>
<name>E4T4S3_PALPW</name>
<proteinExistence type="predicted"/>
<dbReference type="OrthoDB" id="797817at2"/>
<dbReference type="Proteomes" id="UP000008718">
    <property type="component" value="Chromosome"/>
</dbReference>
<gene>
    <name evidence="1" type="ordered locus">Palpr_1572</name>
</gene>
<dbReference type="AlphaFoldDB" id="E4T4S3"/>
<evidence type="ECO:0000313" key="1">
    <source>
        <dbReference type="EMBL" id="ADQ79717.1"/>
    </source>
</evidence>
<organism evidence="1 2">
    <name type="scientific">Paludibacter propionicigenes (strain DSM 17365 / JCM 13257 / WB4)</name>
    <dbReference type="NCBI Taxonomy" id="694427"/>
    <lineage>
        <taxon>Bacteria</taxon>
        <taxon>Pseudomonadati</taxon>
        <taxon>Bacteroidota</taxon>
        <taxon>Bacteroidia</taxon>
        <taxon>Bacteroidales</taxon>
        <taxon>Paludibacteraceae</taxon>
        <taxon>Paludibacter</taxon>
    </lineage>
</organism>
<accession>E4T4S3</accession>
<evidence type="ECO:0000313" key="2">
    <source>
        <dbReference type="Proteomes" id="UP000008718"/>
    </source>
</evidence>